<evidence type="ECO:0000256" key="6">
    <source>
        <dbReference type="ARBA" id="ARBA00023180"/>
    </source>
</evidence>
<comment type="subcellular location">
    <subcellularLocation>
        <location evidence="1">Membrane</location>
        <topology evidence="1">Single-pass type I membrane protein</topology>
    </subcellularLocation>
</comment>
<keyword evidence="2 7" id="KW-0812">Transmembrane</keyword>
<sequence>MWAYNRLRASVASIPTGKWRRISIAFLTVLIFFGYIAPWLIQRSKTSKMTTDCMTLKVEEIQKSIIPSEATILYPGKEETDQKVLPFIGNGKLGFVVNHLSPHNIRLKYEITKTVMAPYRPMLRVSVQKYNDKTLYVVNYRKGKVERIQCYFVMNTCVWLNVTSFIHRTRPSVFYEIVTLENKSPVPIILEMSRNGPYYWKGSGTSTESFKINGKEYQYSLSSGRFPAPYPQDKAHQHHIALVVAATSISKLSEVPPESIHQIKTQSIIKYSEPFLDAHSETDILSELVDTVEEELFSFLGMDMSEVEMDHLNIWSENIWNSHLMVEPTVAVNSEEDDDDEEDKMVLNTELGMITIYYLLSSVPAYFVLPSTTKQMKKEMLQELQRPTSCFNGQPTIHEVDLWKGLQKEADLNDLLSHWMHVLYKHGCSGLLRAGTQGINQAVMLSFLGGQFADKELSFHADPSYFEGQYHFHNLLINTTFVDIEIDPRLNKQTIQVRVVSSHAQKKEPLKLYACEAGCASDPKELQPQHQTFELRWTEPSTPFLYISHSKEHLISLRKIIHINKSKRLDEIPPKSESGKGEPFHIPVFFWIAIFSMIILFHMFLIKLIYNEYCSDRPGASRIISWKSSKEQSKA</sequence>
<evidence type="ECO:0000256" key="3">
    <source>
        <dbReference type="ARBA" id="ARBA00022729"/>
    </source>
</evidence>
<evidence type="ECO:0000313" key="9">
    <source>
        <dbReference type="Proteomes" id="UP000230750"/>
    </source>
</evidence>
<accession>A0A2G8JXT5</accession>
<feature type="transmembrane region" description="Helical" evidence="7">
    <location>
        <begin position="21"/>
        <end position="41"/>
    </location>
</feature>
<dbReference type="OrthoDB" id="10017443at2759"/>
<evidence type="ECO:0000256" key="7">
    <source>
        <dbReference type="SAM" id="Phobius"/>
    </source>
</evidence>
<comment type="caution">
    <text evidence="8">The sequence shown here is derived from an EMBL/GenBank/DDBJ whole genome shotgun (WGS) entry which is preliminary data.</text>
</comment>
<organism evidence="8 9">
    <name type="scientific">Stichopus japonicus</name>
    <name type="common">Sea cucumber</name>
    <dbReference type="NCBI Taxonomy" id="307972"/>
    <lineage>
        <taxon>Eukaryota</taxon>
        <taxon>Metazoa</taxon>
        <taxon>Echinodermata</taxon>
        <taxon>Eleutherozoa</taxon>
        <taxon>Echinozoa</taxon>
        <taxon>Holothuroidea</taxon>
        <taxon>Aspidochirotacea</taxon>
        <taxon>Aspidochirotida</taxon>
        <taxon>Stichopodidae</taxon>
        <taxon>Apostichopus</taxon>
    </lineage>
</organism>
<gene>
    <name evidence="8" type="ORF">BSL78_22615</name>
</gene>
<dbReference type="InterPro" id="IPR018795">
    <property type="entry name" value="K2013-like"/>
</dbReference>
<dbReference type="AlphaFoldDB" id="A0A2G8JXT5"/>
<keyword evidence="9" id="KW-1185">Reference proteome</keyword>
<evidence type="ECO:0000256" key="5">
    <source>
        <dbReference type="ARBA" id="ARBA00023136"/>
    </source>
</evidence>
<dbReference type="STRING" id="307972.A0A2G8JXT5"/>
<keyword evidence="3" id="KW-0732">Signal</keyword>
<name>A0A2G8JXT5_STIJA</name>
<dbReference type="EMBL" id="MRZV01001111">
    <property type="protein sequence ID" value="PIK40529.1"/>
    <property type="molecule type" value="Genomic_DNA"/>
</dbReference>
<evidence type="ECO:0000256" key="1">
    <source>
        <dbReference type="ARBA" id="ARBA00004479"/>
    </source>
</evidence>
<dbReference type="GO" id="GO:0016020">
    <property type="term" value="C:membrane"/>
    <property type="evidence" value="ECO:0007669"/>
    <property type="project" value="UniProtKB-SubCell"/>
</dbReference>
<evidence type="ECO:0000313" key="8">
    <source>
        <dbReference type="EMBL" id="PIK40529.1"/>
    </source>
</evidence>
<dbReference type="PANTHER" id="PTHR31386">
    <property type="entry name" value="UNCHARACTERIZED PROTEIN KIAA2013"/>
    <property type="match status" value="1"/>
</dbReference>
<proteinExistence type="predicted"/>
<dbReference type="PANTHER" id="PTHR31386:SF2">
    <property type="entry name" value="SIMILAR TO RIKEN CDNA 2510039O18"/>
    <property type="match status" value="1"/>
</dbReference>
<reference evidence="8 9" key="1">
    <citation type="journal article" date="2017" name="PLoS Biol.">
        <title>The sea cucumber genome provides insights into morphological evolution and visceral regeneration.</title>
        <authorList>
            <person name="Zhang X."/>
            <person name="Sun L."/>
            <person name="Yuan J."/>
            <person name="Sun Y."/>
            <person name="Gao Y."/>
            <person name="Zhang L."/>
            <person name="Li S."/>
            <person name="Dai H."/>
            <person name="Hamel J.F."/>
            <person name="Liu C."/>
            <person name="Yu Y."/>
            <person name="Liu S."/>
            <person name="Lin W."/>
            <person name="Guo K."/>
            <person name="Jin S."/>
            <person name="Xu P."/>
            <person name="Storey K.B."/>
            <person name="Huan P."/>
            <person name="Zhang T."/>
            <person name="Zhou Y."/>
            <person name="Zhang J."/>
            <person name="Lin C."/>
            <person name="Li X."/>
            <person name="Xing L."/>
            <person name="Huo D."/>
            <person name="Sun M."/>
            <person name="Wang L."/>
            <person name="Mercier A."/>
            <person name="Li F."/>
            <person name="Yang H."/>
            <person name="Xiang J."/>
        </authorList>
    </citation>
    <scope>NUCLEOTIDE SEQUENCE [LARGE SCALE GENOMIC DNA]</scope>
    <source>
        <strain evidence="8">Shaxun</strain>
        <tissue evidence="8">Muscle</tissue>
    </source>
</reference>
<keyword evidence="5 7" id="KW-0472">Membrane</keyword>
<dbReference type="Proteomes" id="UP000230750">
    <property type="component" value="Unassembled WGS sequence"/>
</dbReference>
<dbReference type="Pfam" id="PF10222">
    <property type="entry name" value="DUF2152"/>
    <property type="match status" value="1"/>
</dbReference>
<protein>
    <submittedName>
        <fullName evidence="8">Uncharacterized protein</fullName>
    </submittedName>
</protein>
<feature type="transmembrane region" description="Helical" evidence="7">
    <location>
        <begin position="588"/>
        <end position="610"/>
    </location>
</feature>
<keyword evidence="4 7" id="KW-1133">Transmembrane helix</keyword>
<evidence type="ECO:0000256" key="4">
    <source>
        <dbReference type="ARBA" id="ARBA00022989"/>
    </source>
</evidence>
<evidence type="ECO:0000256" key="2">
    <source>
        <dbReference type="ARBA" id="ARBA00022692"/>
    </source>
</evidence>
<keyword evidence="6" id="KW-0325">Glycoprotein</keyword>